<dbReference type="GO" id="GO:0005886">
    <property type="term" value="C:plasma membrane"/>
    <property type="evidence" value="ECO:0007669"/>
    <property type="project" value="TreeGrafter"/>
</dbReference>
<keyword evidence="3" id="KW-0812">Transmembrane</keyword>
<evidence type="ECO:0000313" key="4">
    <source>
        <dbReference type="EMBL" id="KAK7244831.1"/>
    </source>
</evidence>
<feature type="transmembrane region" description="Helical" evidence="3">
    <location>
        <begin position="149"/>
        <end position="172"/>
    </location>
</feature>
<dbReference type="InterPro" id="IPR044839">
    <property type="entry name" value="NDR1-like"/>
</dbReference>
<dbReference type="PANTHER" id="PTHR31415">
    <property type="entry name" value="OS05G0367900 PROTEIN"/>
    <property type="match status" value="1"/>
</dbReference>
<evidence type="ECO:0000256" key="2">
    <source>
        <dbReference type="ARBA" id="ARBA00023136"/>
    </source>
</evidence>
<comment type="subcellular location">
    <subcellularLocation>
        <location evidence="1">Membrane</location>
    </subcellularLocation>
</comment>
<evidence type="ECO:0000256" key="3">
    <source>
        <dbReference type="SAM" id="Phobius"/>
    </source>
</evidence>
<dbReference type="GO" id="GO:0009506">
    <property type="term" value="C:plasmodesma"/>
    <property type="evidence" value="ECO:0007669"/>
    <property type="project" value="TreeGrafter"/>
</dbReference>
<evidence type="ECO:0000313" key="5">
    <source>
        <dbReference type="Proteomes" id="UP001372338"/>
    </source>
</evidence>
<proteinExistence type="predicted"/>
<dbReference type="EMBL" id="JAYWIO010000008">
    <property type="protein sequence ID" value="KAK7244831.1"/>
    <property type="molecule type" value="Genomic_DNA"/>
</dbReference>
<evidence type="ECO:0000256" key="1">
    <source>
        <dbReference type="ARBA" id="ARBA00004370"/>
    </source>
</evidence>
<dbReference type="PANTHER" id="PTHR31415:SF101">
    <property type="entry name" value="LATE EMBRYOGENESIS ABUNDANT PROTEIN"/>
    <property type="match status" value="1"/>
</dbReference>
<keyword evidence="5" id="KW-1185">Reference proteome</keyword>
<keyword evidence="2 3" id="KW-0472">Membrane</keyword>
<name>A0AAN9HPZ4_CROPI</name>
<dbReference type="GO" id="GO:0098542">
    <property type="term" value="P:defense response to other organism"/>
    <property type="evidence" value="ECO:0007669"/>
    <property type="project" value="InterPro"/>
</dbReference>
<protein>
    <recommendedName>
        <fullName evidence="6">Late embryogenesis abundant protein LEA-2 subgroup domain-containing protein</fullName>
    </recommendedName>
</protein>
<reference evidence="4 5" key="1">
    <citation type="submission" date="2024-01" db="EMBL/GenBank/DDBJ databases">
        <title>The genomes of 5 underutilized Papilionoideae crops provide insights into root nodulation and disease resistanc.</title>
        <authorList>
            <person name="Yuan L."/>
        </authorList>
    </citation>
    <scope>NUCLEOTIDE SEQUENCE [LARGE SCALE GENOMIC DNA]</scope>
    <source>
        <strain evidence="4">ZHUSHIDOU_FW_LH</strain>
        <tissue evidence="4">Leaf</tissue>
    </source>
</reference>
<keyword evidence="3" id="KW-1133">Transmembrane helix</keyword>
<accession>A0AAN9HPZ4</accession>
<organism evidence="4 5">
    <name type="scientific">Crotalaria pallida</name>
    <name type="common">Smooth rattlebox</name>
    <name type="synonym">Crotalaria striata</name>
    <dbReference type="NCBI Taxonomy" id="3830"/>
    <lineage>
        <taxon>Eukaryota</taxon>
        <taxon>Viridiplantae</taxon>
        <taxon>Streptophyta</taxon>
        <taxon>Embryophyta</taxon>
        <taxon>Tracheophyta</taxon>
        <taxon>Spermatophyta</taxon>
        <taxon>Magnoliopsida</taxon>
        <taxon>eudicotyledons</taxon>
        <taxon>Gunneridae</taxon>
        <taxon>Pentapetalae</taxon>
        <taxon>rosids</taxon>
        <taxon>fabids</taxon>
        <taxon>Fabales</taxon>
        <taxon>Fabaceae</taxon>
        <taxon>Papilionoideae</taxon>
        <taxon>50 kb inversion clade</taxon>
        <taxon>genistoids sensu lato</taxon>
        <taxon>core genistoids</taxon>
        <taxon>Crotalarieae</taxon>
        <taxon>Crotalaria</taxon>
    </lineage>
</organism>
<evidence type="ECO:0008006" key="6">
    <source>
        <dbReference type="Google" id="ProtNLM"/>
    </source>
</evidence>
<gene>
    <name evidence="4" type="ORF">RIF29_39658</name>
</gene>
<dbReference type="AlphaFoldDB" id="A0AAN9HPZ4"/>
<comment type="caution">
    <text evidence="4">The sequence shown here is derived from an EMBL/GenBank/DDBJ whole genome shotgun (WGS) entry which is preliminary data.</text>
</comment>
<sequence length="334" mass="39287">MQVVGFGNILDVWNWNFKADGEYSANNFFSHDSWQWVKTTLEGEFCNRFLVVLWWAWRWRNNSAMEQVVWSFDQVCHKINTMLQDMNSVFAFEPTPARTVRMHIYSMADNNKQPQLNGAFYGPAIPPAEQPRYHHNRRGRSCCCCLFGFVWKLLLALIVLVGLAILIFYLIVQPRPFKFYVNEAELTRFDYANNTLRYNMVLNFTARNPNKKLSIYYDKVEALAFYEDARFHSADVITHMNSFRQYKKSTDPMSGVFSGQQVLLLDIDQVSKFNEDKNDGAYDIYVKLYFRIRFRLGDVITRTYKPKVKCDLKVPLSSNKTMTFFKSTQCDVDF</sequence>
<dbReference type="Proteomes" id="UP001372338">
    <property type="component" value="Unassembled WGS sequence"/>
</dbReference>